<name>A0ABV2D1V9_9SPHN</name>
<feature type="signal peptide" evidence="4">
    <location>
        <begin position="1"/>
        <end position="22"/>
    </location>
</feature>
<keyword evidence="2" id="KW-0378">Hydrolase</keyword>
<dbReference type="EMBL" id="JBEWLY010000014">
    <property type="protein sequence ID" value="MET1755834.1"/>
    <property type="molecule type" value="Genomic_DNA"/>
</dbReference>
<dbReference type="Gene3D" id="3.20.20.80">
    <property type="entry name" value="Glycosidases"/>
    <property type="match status" value="1"/>
</dbReference>
<evidence type="ECO:0000313" key="6">
    <source>
        <dbReference type="EMBL" id="MET1755834.1"/>
    </source>
</evidence>
<evidence type="ECO:0000259" key="5">
    <source>
        <dbReference type="Pfam" id="PF01229"/>
    </source>
</evidence>
<feature type="domain" description="Glycosyl hydrolases family 39 N-terminal catalytic" evidence="5">
    <location>
        <begin position="168"/>
        <end position="480"/>
    </location>
</feature>
<evidence type="ECO:0000256" key="1">
    <source>
        <dbReference type="ARBA" id="ARBA00008875"/>
    </source>
</evidence>
<dbReference type="PANTHER" id="PTHR12631">
    <property type="entry name" value="ALPHA-L-IDURONIDASE"/>
    <property type="match status" value="1"/>
</dbReference>
<organism evidence="6 7">
    <name type="scientific">Novosphingobium kalidii</name>
    <dbReference type="NCBI Taxonomy" id="3230299"/>
    <lineage>
        <taxon>Bacteria</taxon>
        <taxon>Pseudomonadati</taxon>
        <taxon>Pseudomonadota</taxon>
        <taxon>Alphaproteobacteria</taxon>
        <taxon>Sphingomonadales</taxon>
        <taxon>Sphingomonadaceae</taxon>
        <taxon>Novosphingobium</taxon>
    </lineage>
</organism>
<keyword evidence="4" id="KW-0732">Signal</keyword>
<keyword evidence="3" id="KW-0326">Glycosidase</keyword>
<dbReference type="SUPFAM" id="SSF51445">
    <property type="entry name" value="(Trans)glycosidases"/>
    <property type="match status" value="1"/>
</dbReference>
<comment type="caution">
    <text evidence="6">The sequence shown here is derived from an EMBL/GenBank/DDBJ whole genome shotgun (WGS) entry which is preliminary data.</text>
</comment>
<sequence>MIDRSLSKLAVIAGALALGACANVPGPLVSAARAPLSPGYEPATVKVDFAQSRGEFLHPERYNNVSRPMSFNQSRDDDVALYNKMGLHGQVYRTWVDTHLIYNAKTGSYDYSGVDDYLSDLSRLSDNLLVVLDTRVEVRDQGLTPAQLKPIIKTILRDLKQRYPNIRYIEAFNEPDHNMVKAVMPGDLYSYYVPYYEAVNEVNRELAPKTPLEVGGPALTTFKEDWLTAFLDDYAADPDPAKRMDFISYHAYGLFTSGGPTEEGPRAYHFYKGDPSEVADQRKKLVAMLRQRSINTEIPSFITELGIYPGPSFDNREDPRPDYLINAAGVPSLTYWFLEQDNTVPFNWVLRHKTEERKDQLITRARDGQRIAVDADDDIKVPTGIFTPYGNAMLMYTKLKDERVVANSNALTNGKGVYAIATRDQSGAAVMLWNYQSTDAQSYQVSIEMDNLPPALRGKPLRQRMYRIDDKVSNYWANPATANLQLVSESTVRPGRMHTLNVDLTPNALQLVTLEPVQ</sequence>
<protein>
    <recommendedName>
        <fullName evidence="5">Glycosyl hydrolases family 39 N-terminal catalytic domain-containing protein</fullName>
    </recommendedName>
</protein>
<dbReference type="SUPFAM" id="SSF51011">
    <property type="entry name" value="Glycosyl hydrolase domain"/>
    <property type="match status" value="1"/>
</dbReference>
<reference evidence="6 7" key="1">
    <citation type="submission" date="2024-07" db="EMBL/GenBank/DDBJ databases">
        <title>Novosphingobium kalidii RD2P27.</title>
        <authorList>
            <person name="Sun J.-Q."/>
        </authorList>
    </citation>
    <scope>NUCLEOTIDE SEQUENCE [LARGE SCALE GENOMIC DNA]</scope>
    <source>
        <strain evidence="6 7">RD2P27</strain>
    </source>
</reference>
<evidence type="ECO:0000256" key="2">
    <source>
        <dbReference type="ARBA" id="ARBA00022801"/>
    </source>
</evidence>
<evidence type="ECO:0000313" key="7">
    <source>
        <dbReference type="Proteomes" id="UP001548713"/>
    </source>
</evidence>
<dbReference type="Pfam" id="PF01229">
    <property type="entry name" value="Glyco_hydro_39"/>
    <property type="match status" value="1"/>
</dbReference>
<proteinExistence type="inferred from homology"/>
<comment type="similarity">
    <text evidence="1">Belongs to the glycosyl hydrolase 39 family.</text>
</comment>
<evidence type="ECO:0000256" key="3">
    <source>
        <dbReference type="ARBA" id="ARBA00023295"/>
    </source>
</evidence>
<keyword evidence="7" id="KW-1185">Reference proteome</keyword>
<feature type="chain" id="PRO_5045217242" description="Glycosyl hydrolases family 39 N-terminal catalytic domain-containing protein" evidence="4">
    <location>
        <begin position="23"/>
        <end position="518"/>
    </location>
</feature>
<dbReference type="RefSeq" id="WP_353984330.1">
    <property type="nucleotide sequence ID" value="NZ_JBEWLY010000014.1"/>
</dbReference>
<dbReference type="InterPro" id="IPR051923">
    <property type="entry name" value="Glycosyl_Hydrolase_39"/>
</dbReference>
<dbReference type="PROSITE" id="PS51257">
    <property type="entry name" value="PROKAR_LIPOPROTEIN"/>
    <property type="match status" value="1"/>
</dbReference>
<dbReference type="InterPro" id="IPR017853">
    <property type="entry name" value="GH"/>
</dbReference>
<dbReference type="PANTHER" id="PTHR12631:SF10">
    <property type="entry name" value="BETA-XYLOSIDASE-LIKE PROTEIN-RELATED"/>
    <property type="match status" value="1"/>
</dbReference>
<dbReference type="InterPro" id="IPR049166">
    <property type="entry name" value="GH39_cat"/>
</dbReference>
<accession>A0ABV2D1V9</accession>
<evidence type="ECO:0000256" key="4">
    <source>
        <dbReference type="SAM" id="SignalP"/>
    </source>
</evidence>
<dbReference type="Proteomes" id="UP001548713">
    <property type="component" value="Unassembled WGS sequence"/>
</dbReference>
<gene>
    <name evidence="6" type="ORF">ABVV53_10240</name>
</gene>